<reference evidence="1" key="1">
    <citation type="submission" date="2001-01" db="EMBL/GenBank/DDBJ databases">
        <title>Complete nucleotide sequence of Staphylococcus aureus E-1 EDINA plasmid.</title>
        <authorList>
            <person name="Sugai M."/>
            <person name="Yamaguchi T."/>
            <person name="Hayashi T."/>
            <person name="Nakasone K."/>
            <person name="Takami H."/>
        </authorList>
    </citation>
    <scope>NUCLEOTIDE SEQUENCE</scope>
    <source>
        <strain evidence="1">E-1</strain>
        <plasmid evidence="1">EDINA plasmid</plasmid>
    </source>
</reference>
<sequence length="81" mass="9406">MKILNIMHIKTNQNKSSKDHFLLNKSFAISLIVIKIKHSFLANFITRLIKKLNTLILNFKGHFKDLGINHIILYPKTYIGS</sequence>
<organism evidence="1">
    <name type="scientific">Staphylococcus aureus</name>
    <dbReference type="NCBI Taxonomy" id="1280"/>
    <lineage>
        <taxon>Bacteria</taxon>
        <taxon>Bacillati</taxon>
        <taxon>Bacillota</taxon>
        <taxon>Bacilli</taxon>
        <taxon>Bacillales</taxon>
        <taxon>Staphylococcaceae</taxon>
        <taxon>Staphylococcus</taxon>
    </lineage>
</organism>
<geneLocation type="plasmid" evidence="1">
    <name>EDINA plasmid</name>
</geneLocation>
<name>A1KWT3_STAAU</name>
<dbReference type="AlphaFoldDB" id="A1KWT3"/>
<dbReference type="EMBL" id="AP003089">
    <property type="protein sequence ID" value="BAC54495.1"/>
    <property type="molecule type" value="Genomic_DNA"/>
</dbReference>
<accession>A1KWT3</accession>
<proteinExistence type="predicted"/>
<evidence type="ECO:0000313" key="1">
    <source>
        <dbReference type="EMBL" id="BAC54495.1"/>
    </source>
</evidence>
<keyword evidence="1" id="KW-0614">Plasmid</keyword>
<protein>
    <submittedName>
        <fullName evidence="1">Uncharacterized protein</fullName>
    </submittedName>
</protein>